<evidence type="ECO:0000313" key="1">
    <source>
        <dbReference type="EMBL" id="DAF42922.1"/>
    </source>
</evidence>
<name>A0A8S5RWW0_9CAUD</name>
<sequence length="47" mass="5622">MTILSCRWCPTLWRNKFIGLTHDSMTFKRCSERRLLQSVISTYIGRD</sequence>
<dbReference type="EMBL" id="BK032497">
    <property type="protein sequence ID" value="DAF42922.1"/>
    <property type="molecule type" value="Genomic_DNA"/>
</dbReference>
<dbReference type="GO" id="GO:0019031">
    <property type="term" value="C:viral envelope"/>
    <property type="evidence" value="ECO:0007669"/>
    <property type="project" value="UniProtKB-KW"/>
</dbReference>
<accession>A0A8S5RWW0</accession>
<protein>
    <submittedName>
        <fullName evidence="1">Structural envelope protein</fullName>
    </submittedName>
</protein>
<proteinExistence type="predicted"/>
<keyword evidence="1" id="KW-0261">Viral envelope protein</keyword>
<reference evidence="1" key="1">
    <citation type="journal article" date="2021" name="Proc. Natl. Acad. Sci. U.S.A.">
        <title>A Catalog of Tens of Thousands of Viruses from Human Metagenomes Reveals Hidden Associations with Chronic Diseases.</title>
        <authorList>
            <person name="Tisza M.J."/>
            <person name="Buck C.B."/>
        </authorList>
    </citation>
    <scope>NUCLEOTIDE SEQUENCE</scope>
    <source>
        <strain evidence="1">CtHip2</strain>
    </source>
</reference>
<keyword evidence="1" id="KW-0946">Virion</keyword>
<organism evidence="1">
    <name type="scientific">Siphoviridae sp. ctHip2</name>
    <dbReference type="NCBI Taxonomy" id="2827830"/>
    <lineage>
        <taxon>Viruses</taxon>
        <taxon>Duplodnaviria</taxon>
        <taxon>Heunggongvirae</taxon>
        <taxon>Uroviricota</taxon>
        <taxon>Caudoviricetes</taxon>
    </lineage>
</organism>